<reference evidence="2" key="1">
    <citation type="journal article" date="2014" name="Int. J. Syst. Evol. Microbiol.">
        <title>Complete genome sequence of Corynebacterium casei LMG S-19264T (=DSM 44701T), isolated from a smear-ripened cheese.</title>
        <authorList>
            <consortium name="US DOE Joint Genome Institute (JGI-PGF)"/>
            <person name="Walter F."/>
            <person name="Albersmeier A."/>
            <person name="Kalinowski J."/>
            <person name="Ruckert C."/>
        </authorList>
    </citation>
    <scope>NUCLEOTIDE SEQUENCE</scope>
    <source>
        <strain evidence="2">JCM 3035</strain>
    </source>
</reference>
<evidence type="ECO:0000256" key="1">
    <source>
        <dbReference type="SAM" id="MobiDB-lite"/>
    </source>
</evidence>
<keyword evidence="3" id="KW-1185">Reference proteome</keyword>
<accession>A0A917RPB0</accession>
<proteinExistence type="predicted"/>
<reference evidence="2" key="2">
    <citation type="submission" date="2020-09" db="EMBL/GenBank/DDBJ databases">
        <authorList>
            <person name="Sun Q."/>
            <person name="Ohkuma M."/>
        </authorList>
    </citation>
    <scope>NUCLEOTIDE SEQUENCE</scope>
    <source>
        <strain evidence="2">JCM 3035</strain>
    </source>
</reference>
<feature type="compositionally biased region" description="Polar residues" evidence="1">
    <location>
        <begin position="11"/>
        <end position="20"/>
    </location>
</feature>
<dbReference type="EMBL" id="BMPQ01000064">
    <property type="protein sequence ID" value="GGL18015.1"/>
    <property type="molecule type" value="Genomic_DNA"/>
</dbReference>
<dbReference type="Proteomes" id="UP000637788">
    <property type="component" value="Unassembled WGS sequence"/>
</dbReference>
<gene>
    <name evidence="2" type="ORF">GCM10010094_93640</name>
</gene>
<feature type="region of interest" description="Disordered" evidence="1">
    <location>
        <begin position="1"/>
        <end position="25"/>
    </location>
</feature>
<organism evidence="2 3">
    <name type="scientific">Streptomyces flaveus</name>
    <dbReference type="NCBI Taxonomy" id="66370"/>
    <lineage>
        <taxon>Bacteria</taxon>
        <taxon>Bacillati</taxon>
        <taxon>Actinomycetota</taxon>
        <taxon>Actinomycetes</taxon>
        <taxon>Kitasatosporales</taxon>
        <taxon>Streptomycetaceae</taxon>
        <taxon>Streptomyces</taxon>
        <taxon>Streptomyces aurantiacus group</taxon>
    </lineage>
</organism>
<comment type="caution">
    <text evidence="2">The sequence shown here is derived from an EMBL/GenBank/DDBJ whole genome shotgun (WGS) entry which is preliminary data.</text>
</comment>
<sequence length="83" mass="9114">MTTFDAVGTETPASRATTASVGPATLPVRTMEAHLSGPRPEDQRKFRIATVCHAGGRRPVRKRFLHYGRRECTGKGAVFYEVP</sequence>
<evidence type="ECO:0000313" key="3">
    <source>
        <dbReference type="Proteomes" id="UP000637788"/>
    </source>
</evidence>
<dbReference type="AlphaFoldDB" id="A0A917RPB0"/>
<name>A0A917RPB0_9ACTN</name>
<protein>
    <submittedName>
        <fullName evidence="2">Uncharacterized protein</fullName>
    </submittedName>
</protein>
<evidence type="ECO:0000313" key="2">
    <source>
        <dbReference type="EMBL" id="GGL18015.1"/>
    </source>
</evidence>